<evidence type="ECO:0000313" key="2">
    <source>
        <dbReference type="EMBL" id="AUX42935.1"/>
    </source>
</evidence>
<dbReference type="PROSITE" id="PS51257">
    <property type="entry name" value="PROKAR_LIPOPROTEIN"/>
    <property type="match status" value="1"/>
</dbReference>
<evidence type="ECO:0008006" key="4">
    <source>
        <dbReference type="Google" id="ProtNLM"/>
    </source>
</evidence>
<evidence type="ECO:0000313" key="3">
    <source>
        <dbReference type="Proteomes" id="UP000238348"/>
    </source>
</evidence>
<proteinExistence type="predicted"/>
<dbReference type="GO" id="GO:0008289">
    <property type="term" value="F:lipid binding"/>
    <property type="evidence" value="ECO:0007669"/>
    <property type="project" value="InterPro"/>
</dbReference>
<dbReference type="InterPro" id="IPR017943">
    <property type="entry name" value="Bactericidal_perm-incr_a/b_dom"/>
</dbReference>
<dbReference type="Gene3D" id="3.15.20.10">
    <property type="entry name" value="Bactericidal permeability-increasing protein, domain 2"/>
    <property type="match status" value="1"/>
</dbReference>
<reference evidence="2 3" key="1">
    <citation type="submission" date="2015-09" db="EMBL/GenBank/DDBJ databases">
        <title>Sorangium comparison.</title>
        <authorList>
            <person name="Zaburannyi N."/>
            <person name="Bunk B."/>
            <person name="Overmann J."/>
            <person name="Mueller R."/>
        </authorList>
    </citation>
    <scope>NUCLEOTIDE SEQUENCE [LARGE SCALE GENOMIC DNA]</scope>
    <source>
        <strain evidence="2 3">So ce26</strain>
    </source>
</reference>
<dbReference type="EMBL" id="CP012673">
    <property type="protein sequence ID" value="AUX42935.1"/>
    <property type="molecule type" value="Genomic_DNA"/>
</dbReference>
<keyword evidence="1" id="KW-0732">Signal</keyword>
<feature type="chain" id="PRO_5014888456" description="Secreted protein" evidence="1">
    <location>
        <begin position="29"/>
        <end position="1389"/>
    </location>
</feature>
<gene>
    <name evidence="2" type="ORF">SOCE26_043750</name>
</gene>
<dbReference type="RefSeq" id="WP_234023870.1">
    <property type="nucleotide sequence ID" value="NZ_CP012673.1"/>
</dbReference>
<evidence type="ECO:0000256" key="1">
    <source>
        <dbReference type="SAM" id="SignalP"/>
    </source>
</evidence>
<feature type="signal peptide" evidence="1">
    <location>
        <begin position="1"/>
        <end position="28"/>
    </location>
</feature>
<sequence>MPRVIKHLSALVLLLVIAGCAASGGGCAGCGMTPLPAGFKPADRIENAGSARLTASGVEFLEQNLGVLGRALLGGGESGVITFSVPRSPGSVLGGIIDYTLCPDGADPGATPPTCTAEIDVGRAALQIQPRAPHNLVIRGPLPVRMQSLPIFLDGGVLGESTQYVTLNGNGACPPDEQSFADIDVEVDLSIEIDVNPQHSRQGYSRVKVTRLSIDEDQLESSLHLDCGGTWVGDALDFVKPIITSFMGSMSDALKTQLDQQLCLKADPVLDPACPDGTNDVAGVCRYGTQPSDDCASVLLGVEGHLDLGRLLASLSPGAQGGFDLLLAGGGTGKRDDNSNRAWGDINPVDGGLTLGLYGGAEPVPTSKCVPLSDLPLPTGIPIPDELVANTVSGWPQDTPGPHIGLAISERFANYAMNGLYNSGSLCLGISTETVPFLNSGTLGLLAPSMKDLALQHEPQQVALVIRPQTPPRVTFGNGTDATEDPLIRVELDRASFDFYVWSLDRFIRFMTATFDLDVPVNLAVTPEGLTPVIETIGVENGEVTNSGLLRENPKTIASSLGGLIGSQVGQLLGGGIPAIDLNGPLAGLGLSLVLPESASGAGSPGLRKLTKGDENYLGIFAAFGAGAERRGLQSETEAELTRKEVQAEGLRLATMTPDNGPTGRLVMRSPLDDGTRIIEYSYRIDSGVWRPFTRDRIVDLRDDWLRLPGRHVISVRSRIAGDPLSLDPTPAAVEMVVDVDPPVITVGAAADGRVPLEVRDRVSDAARAQVRVRLDGGAWSPWATAAEMTAVEVGEAAEIEVEAVDEEGNVGTARQAILRGRVPIDPSAGCGCAVVGASSGGSGPAGALWLGLGAAAIALRLMRRGGGRGARRAAPAQTAGRASPVRAAGRRVRGALAGAAVVALFGAHAGCSCGDDPTVEKPACVAPDCTTLEHGLIGAYTSVAVADDKRTVWVAGYAEADWRNAFQWGDLVVGTWDGAAVAWEAIDGVPAEPEVDPERFDVEGFRGGQTDPGDDVGLWTSIAIGPDGEPAVAYYDRTNRGLKFAQKQGDTWAVSSVQRAPNSDIGRYAKLLFVKGLPVIAYLAIEPGEDGAVTSSVRLAAGESATPAEGAWRFEDVVKDEATPCREFLCGGGTKCIKTTGRCATPLASDACSPACGTDQACFDQEGAPVCAGLSAGNRTETYPEAIGTYIAMAPDAAGGFGLAFYDRLHGNVVIAAKRMGQWETRIVDGEAPDGTDTGDVGMGTSLFIDRAGDWHLAYADGLAEGLRYTRVKGGTEVGASEVADDGLGIEGVRFEDGQHLVGDDANVFVTAGGEVRISYQDATSGTLRLAIGTRSGDGHSWLVQAIEQEGFAGAFSRILEVDGRLLIANWWRVGGQTTAGDVAIVEP</sequence>
<name>A0A2L0EUI6_SORCE</name>
<dbReference type="SUPFAM" id="SSF55394">
    <property type="entry name" value="Bactericidal permeability-increasing protein, BPI"/>
    <property type="match status" value="1"/>
</dbReference>
<protein>
    <recommendedName>
        <fullName evidence="4">Secreted protein</fullName>
    </recommendedName>
</protein>
<accession>A0A2L0EUI6</accession>
<dbReference type="Proteomes" id="UP000238348">
    <property type="component" value="Chromosome"/>
</dbReference>
<organism evidence="2 3">
    <name type="scientific">Sorangium cellulosum</name>
    <name type="common">Polyangium cellulosum</name>
    <dbReference type="NCBI Taxonomy" id="56"/>
    <lineage>
        <taxon>Bacteria</taxon>
        <taxon>Pseudomonadati</taxon>
        <taxon>Myxococcota</taxon>
        <taxon>Polyangia</taxon>
        <taxon>Polyangiales</taxon>
        <taxon>Polyangiaceae</taxon>
        <taxon>Sorangium</taxon>
    </lineage>
</organism>